<evidence type="ECO:0000313" key="3">
    <source>
        <dbReference type="Proteomes" id="UP000221918"/>
    </source>
</evidence>
<comment type="caution">
    <text evidence="2">The sequence shown here is derived from an EMBL/GenBank/DDBJ whole genome shotgun (WGS) entry which is preliminary data.</text>
</comment>
<keyword evidence="1" id="KW-0812">Transmembrane</keyword>
<evidence type="ECO:0000313" key="2">
    <source>
        <dbReference type="EMBL" id="PHE97871.1"/>
    </source>
</evidence>
<accession>A0ABD6TB13</accession>
<evidence type="ECO:0000256" key="1">
    <source>
        <dbReference type="SAM" id="Phobius"/>
    </source>
</evidence>
<feature type="transmembrane region" description="Helical" evidence="1">
    <location>
        <begin position="6"/>
        <end position="29"/>
    </location>
</feature>
<dbReference type="Proteomes" id="UP000221918">
    <property type="component" value="Unassembled WGS sequence"/>
</dbReference>
<proteinExistence type="predicted"/>
<gene>
    <name evidence="2" type="ORF">COF81_11625</name>
</gene>
<dbReference type="AlphaFoldDB" id="A0ABD6TB13"/>
<sequence length="99" mass="11313">MFKIKIVYVTIFIIVKIIFLQIQNIYIYAKNVKFDLSIINQLQSFNKKGKKFTDISLASAIIASEFSITHAAPIYVNKIRSISKLESLREETIKDGIGD</sequence>
<keyword evidence="1" id="KW-1133">Transmembrane helix</keyword>
<protein>
    <submittedName>
        <fullName evidence="2">Uncharacterized protein</fullName>
    </submittedName>
</protein>
<reference evidence="2 3" key="1">
    <citation type="submission" date="2017-09" db="EMBL/GenBank/DDBJ databases">
        <title>Large-scale bioinformatics analysis of Bacillus genomes uncovers conserved roles of natural products in bacterial physiology.</title>
        <authorList>
            <consortium name="Agbiome Team Llc"/>
            <person name="Bleich R.M."/>
            <person name="Grubbs K.J."/>
            <person name="Santa Maria K.C."/>
            <person name="Allen S.E."/>
            <person name="Farag S."/>
            <person name="Shank E.A."/>
            <person name="Bowers A."/>
        </authorList>
    </citation>
    <scope>NUCLEOTIDE SEQUENCE [LARGE SCALE GENOMIC DNA]</scope>
    <source>
        <strain evidence="2 3">AFS037265</strain>
    </source>
</reference>
<name>A0ABD6TB13_9BACI</name>
<keyword evidence="1" id="KW-0472">Membrane</keyword>
<organism evidence="2 3">
    <name type="scientific">Bacillus pseudomycoides</name>
    <dbReference type="NCBI Taxonomy" id="64104"/>
    <lineage>
        <taxon>Bacteria</taxon>
        <taxon>Bacillati</taxon>
        <taxon>Bacillota</taxon>
        <taxon>Bacilli</taxon>
        <taxon>Bacillales</taxon>
        <taxon>Bacillaceae</taxon>
        <taxon>Bacillus</taxon>
        <taxon>Bacillus cereus group</taxon>
    </lineage>
</organism>
<dbReference type="EMBL" id="NUTL01000045">
    <property type="protein sequence ID" value="PHE97871.1"/>
    <property type="molecule type" value="Genomic_DNA"/>
</dbReference>